<name>A0A6J7SKV0_9ZZZZ</name>
<proteinExistence type="predicted"/>
<organism evidence="1">
    <name type="scientific">freshwater metagenome</name>
    <dbReference type="NCBI Taxonomy" id="449393"/>
    <lineage>
        <taxon>unclassified sequences</taxon>
        <taxon>metagenomes</taxon>
        <taxon>ecological metagenomes</taxon>
    </lineage>
</organism>
<protein>
    <submittedName>
        <fullName evidence="1">Unannotated protein</fullName>
    </submittedName>
</protein>
<dbReference type="EMBL" id="CAFBQA010000094">
    <property type="protein sequence ID" value="CAB5041683.1"/>
    <property type="molecule type" value="Genomic_DNA"/>
</dbReference>
<dbReference type="AlphaFoldDB" id="A0A6J7SKV0"/>
<reference evidence="1" key="1">
    <citation type="submission" date="2020-05" db="EMBL/GenBank/DDBJ databases">
        <authorList>
            <person name="Chiriac C."/>
            <person name="Salcher M."/>
            <person name="Ghai R."/>
            <person name="Kavagutti S V."/>
        </authorList>
    </citation>
    <scope>NUCLEOTIDE SEQUENCE</scope>
</reference>
<gene>
    <name evidence="1" type="ORF">UFOPK4234_01334</name>
</gene>
<evidence type="ECO:0000313" key="1">
    <source>
        <dbReference type="EMBL" id="CAB5041683.1"/>
    </source>
</evidence>
<sequence length="54" mass="5550">MGALGVEPLTALPSATADLEDASPGHFPHQSEISLGHPFWAPLQAASKSLPMLG</sequence>
<accession>A0A6J7SKV0</accession>